<dbReference type="AlphaFoldDB" id="A0A8J7FJC2"/>
<evidence type="ECO:0000313" key="2">
    <source>
        <dbReference type="Proteomes" id="UP000604481"/>
    </source>
</evidence>
<accession>A0A8J7FJC2</accession>
<organism evidence="1 2">
    <name type="scientific">Chitinilyticum piscinae</name>
    <dbReference type="NCBI Taxonomy" id="2866724"/>
    <lineage>
        <taxon>Bacteria</taxon>
        <taxon>Pseudomonadati</taxon>
        <taxon>Pseudomonadota</taxon>
        <taxon>Betaproteobacteria</taxon>
        <taxon>Neisseriales</taxon>
        <taxon>Chitinibacteraceae</taxon>
        <taxon>Chitinilyticum</taxon>
    </lineage>
</organism>
<reference evidence="1 2" key="1">
    <citation type="submission" date="2020-10" db="EMBL/GenBank/DDBJ databases">
        <title>The genome sequence of Chitinilyticum litopenaei 4Y14.</title>
        <authorList>
            <person name="Liu Y."/>
        </authorList>
    </citation>
    <scope>NUCLEOTIDE SEQUENCE [LARGE SCALE GENOMIC DNA]</scope>
    <source>
        <strain evidence="1 2">4Y14</strain>
    </source>
</reference>
<evidence type="ECO:0000313" key="1">
    <source>
        <dbReference type="EMBL" id="MBE9610435.1"/>
    </source>
</evidence>
<gene>
    <name evidence="1" type="ORF">INR99_13930</name>
</gene>
<name>A0A8J7FJC2_9NEIS</name>
<dbReference type="EMBL" id="JADFUA010000009">
    <property type="protein sequence ID" value="MBE9610435.1"/>
    <property type="molecule type" value="Genomic_DNA"/>
</dbReference>
<comment type="caution">
    <text evidence="1">The sequence shown here is derived from an EMBL/GenBank/DDBJ whole genome shotgun (WGS) entry which is preliminary data.</text>
</comment>
<sequence>MTKAKLALSLLAAILLPVLWFNGAAIREQWEGAPAMTLQARCANPQLGCSFTLQGQAYRLSSDQPLRAGTPFFLTLEGPGHKVSASWQMQGMEMGPNRYQLQAIGDGQWRTRTALPVCNQQRQDWELHLLIDQHRVVLTLSERAE</sequence>
<dbReference type="RefSeq" id="WP_194116981.1">
    <property type="nucleotide sequence ID" value="NZ_JADFUA010000009.1"/>
</dbReference>
<dbReference type="Proteomes" id="UP000604481">
    <property type="component" value="Unassembled WGS sequence"/>
</dbReference>
<protein>
    <submittedName>
        <fullName evidence="1">Uncharacterized protein</fullName>
    </submittedName>
</protein>
<keyword evidence="2" id="KW-1185">Reference proteome</keyword>
<proteinExistence type="predicted"/>